<evidence type="ECO:0000313" key="2">
    <source>
        <dbReference type="Proteomes" id="UP000798602"/>
    </source>
</evidence>
<dbReference type="RefSeq" id="WP_166537553.1">
    <property type="nucleotide sequence ID" value="NZ_JAABLM010000014.1"/>
</dbReference>
<reference evidence="2" key="1">
    <citation type="submission" date="2020-01" db="EMBL/GenBank/DDBJ databases">
        <title>Sphingomonas sp. strain CSW-10.</title>
        <authorList>
            <person name="Chen W.-M."/>
        </authorList>
    </citation>
    <scope>NUCLEOTIDE SEQUENCE [LARGE SCALE GENOMIC DNA]</scope>
    <source>
        <strain evidence="2">NST-5</strain>
    </source>
</reference>
<sequence>MKYVFKKYDWDDTIIFGVESEHTALNNIGSWGWTPQKIRKIIDGLEQSKTKPKGEEYLWGNEDVNLYANENGVLLIDVMAQRAGQHNPDEITLRLAHKEIIQFLQDFKKFVEKNS</sequence>
<gene>
    <name evidence="1" type="ORF">GV828_11010</name>
</gene>
<dbReference type="EMBL" id="JAABLM010000014">
    <property type="protein sequence ID" value="NBL65729.1"/>
    <property type="molecule type" value="Genomic_DNA"/>
</dbReference>
<protein>
    <recommendedName>
        <fullName evidence="3">DUF4268 domain-containing protein</fullName>
    </recommendedName>
</protein>
<comment type="caution">
    <text evidence="1">The sequence shown here is derived from an EMBL/GenBank/DDBJ whole genome shotgun (WGS) entry which is preliminary data.</text>
</comment>
<evidence type="ECO:0008006" key="3">
    <source>
        <dbReference type="Google" id="ProtNLM"/>
    </source>
</evidence>
<name>A0ABW9ZAY2_9FLAO</name>
<dbReference type="Proteomes" id="UP000798602">
    <property type="component" value="Unassembled WGS sequence"/>
</dbReference>
<keyword evidence="2" id="KW-1185">Reference proteome</keyword>
<evidence type="ECO:0000313" key="1">
    <source>
        <dbReference type="EMBL" id="NBL65729.1"/>
    </source>
</evidence>
<proteinExistence type="predicted"/>
<organism evidence="1 2">
    <name type="scientific">Flavobacterium ichthyis</name>
    <dbReference type="NCBI Taxonomy" id="2698827"/>
    <lineage>
        <taxon>Bacteria</taxon>
        <taxon>Pseudomonadati</taxon>
        <taxon>Bacteroidota</taxon>
        <taxon>Flavobacteriia</taxon>
        <taxon>Flavobacteriales</taxon>
        <taxon>Flavobacteriaceae</taxon>
        <taxon>Flavobacterium</taxon>
    </lineage>
</organism>
<accession>A0ABW9ZAY2</accession>